<dbReference type="AlphaFoldDB" id="A0A8H5B0W1"/>
<dbReference type="Proteomes" id="UP000541558">
    <property type="component" value="Unassembled WGS sequence"/>
</dbReference>
<keyword evidence="3" id="KW-1185">Reference proteome</keyword>
<feature type="region of interest" description="Disordered" evidence="1">
    <location>
        <begin position="1"/>
        <end position="46"/>
    </location>
</feature>
<accession>A0A8H5B0W1</accession>
<name>A0A8H5B0W1_9AGAR</name>
<dbReference type="EMBL" id="JAACJK010000222">
    <property type="protein sequence ID" value="KAF5313958.1"/>
    <property type="molecule type" value="Genomic_DNA"/>
</dbReference>
<comment type="caution">
    <text evidence="2">The sequence shown here is derived from an EMBL/GenBank/DDBJ whole genome shotgun (WGS) entry which is preliminary data.</text>
</comment>
<proteinExistence type="predicted"/>
<dbReference type="OrthoDB" id="3245901at2759"/>
<evidence type="ECO:0000313" key="2">
    <source>
        <dbReference type="EMBL" id="KAF5313958.1"/>
    </source>
</evidence>
<organism evidence="2 3">
    <name type="scientific">Ephemerocybe angulata</name>
    <dbReference type="NCBI Taxonomy" id="980116"/>
    <lineage>
        <taxon>Eukaryota</taxon>
        <taxon>Fungi</taxon>
        <taxon>Dikarya</taxon>
        <taxon>Basidiomycota</taxon>
        <taxon>Agaricomycotina</taxon>
        <taxon>Agaricomycetes</taxon>
        <taxon>Agaricomycetidae</taxon>
        <taxon>Agaricales</taxon>
        <taxon>Agaricineae</taxon>
        <taxon>Psathyrellaceae</taxon>
        <taxon>Ephemerocybe</taxon>
    </lineage>
</organism>
<protein>
    <submittedName>
        <fullName evidence="2">Uncharacterized protein</fullName>
    </submittedName>
</protein>
<feature type="compositionally biased region" description="Low complexity" evidence="1">
    <location>
        <begin position="17"/>
        <end position="36"/>
    </location>
</feature>
<evidence type="ECO:0000256" key="1">
    <source>
        <dbReference type="SAM" id="MobiDB-lite"/>
    </source>
</evidence>
<reference evidence="2 3" key="1">
    <citation type="journal article" date="2020" name="ISME J.">
        <title>Uncovering the hidden diversity of litter-decomposition mechanisms in mushroom-forming fungi.</title>
        <authorList>
            <person name="Floudas D."/>
            <person name="Bentzer J."/>
            <person name="Ahren D."/>
            <person name="Johansson T."/>
            <person name="Persson P."/>
            <person name="Tunlid A."/>
        </authorList>
    </citation>
    <scope>NUCLEOTIDE SEQUENCE [LARGE SCALE GENOMIC DNA]</scope>
    <source>
        <strain evidence="2 3">CBS 175.51</strain>
    </source>
</reference>
<sequence>MDPSTHHFSYSFTYPTSNSPAASCSGTSSSESSSARTPPPPYAYEPHLDLAQRTQKSYSSLTTTVPFGEPARYHTITERKVTRRLQIPHPYARLALKKGETKRRKIWNHALEKSLFSPFEISTLGAPHRRGIYTASLESHIDELHARLLSIGYWPVPFEELDPFKGLNSKTAKSMVANLQHEASVSKLKLLELERANQDLQTVLKQ</sequence>
<feature type="compositionally biased region" description="Polar residues" evidence="1">
    <location>
        <begin position="1"/>
        <end position="16"/>
    </location>
</feature>
<evidence type="ECO:0000313" key="3">
    <source>
        <dbReference type="Proteomes" id="UP000541558"/>
    </source>
</evidence>
<gene>
    <name evidence="2" type="ORF">D9611_006863</name>
</gene>